<keyword evidence="13" id="KW-1185">Reference proteome</keyword>
<accession>A0A670Z3S0</accession>
<keyword evidence="6" id="KW-0472">Membrane</keyword>
<dbReference type="Proteomes" id="UP000472273">
    <property type="component" value="Unplaced"/>
</dbReference>
<keyword evidence="9" id="KW-0491">MHC II</keyword>
<name>A0A670Z3S0_PSETE</name>
<keyword evidence="8" id="KW-0325">Glycoprotein</keyword>
<evidence type="ECO:0000256" key="7">
    <source>
        <dbReference type="ARBA" id="ARBA00023157"/>
    </source>
</evidence>
<proteinExistence type="predicted"/>
<reference evidence="12" key="1">
    <citation type="submission" date="2025-08" db="UniProtKB">
        <authorList>
            <consortium name="Ensembl"/>
        </authorList>
    </citation>
    <scope>IDENTIFICATION</scope>
</reference>
<reference evidence="12" key="2">
    <citation type="submission" date="2025-09" db="UniProtKB">
        <authorList>
            <consortium name="Ensembl"/>
        </authorList>
    </citation>
    <scope>IDENTIFICATION</scope>
</reference>
<evidence type="ECO:0000256" key="10">
    <source>
        <dbReference type="SAM" id="MobiDB-lite"/>
    </source>
</evidence>
<dbReference type="OMA" id="ELEFWQN"/>
<evidence type="ECO:0000256" key="1">
    <source>
        <dbReference type="ARBA" id="ARBA00004479"/>
    </source>
</evidence>
<evidence type="ECO:0000256" key="5">
    <source>
        <dbReference type="ARBA" id="ARBA00023130"/>
    </source>
</evidence>
<evidence type="ECO:0000259" key="11">
    <source>
        <dbReference type="SMART" id="SM00921"/>
    </source>
</evidence>
<dbReference type="PANTHER" id="PTHR19944:SF99">
    <property type="entry name" value="HLA CLASS II HISTOCOMPATIBILITY ANTIGEN, DRB1 BETA CHAIN"/>
    <property type="match status" value="1"/>
</dbReference>
<keyword evidence="2" id="KW-0812">Transmembrane</keyword>
<dbReference type="GO" id="GO:0002504">
    <property type="term" value="P:antigen processing and presentation of peptide or polysaccharide antigen via MHC class II"/>
    <property type="evidence" value="ECO:0007669"/>
    <property type="project" value="UniProtKB-KW"/>
</dbReference>
<evidence type="ECO:0000256" key="4">
    <source>
        <dbReference type="ARBA" id="ARBA00022989"/>
    </source>
</evidence>
<dbReference type="InterPro" id="IPR000353">
    <property type="entry name" value="MHC_II_b_N"/>
</dbReference>
<feature type="region of interest" description="Disordered" evidence="10">
    <location>
        <begin position="150"/>
        <end position="169"/>
    </location>
</feature>
<feature type="domain" description="MHC class II beta chain N-terminal" evidence="11">
    <location>
        <begin position="48"/>
        <end position="122"/>
    </location>
</feature>
<keyword evidence="5" id="KW-1064">Adaptive immunity</keyword>
<keyword evidence="4" id="KW-1133">Transmembrane helix</keyword>
<dbReference type="AlphaFoldDB" id="A0A670Z3S0"/>
<evidence type="ECO:0000256" key="6">
    <source>
        <dbReference type="ARBA" id="ARBA00023136"/>
    </source>
</evidence>
<dbReference type="GeneTree" id="ENSGT00950000183127"/>
<dbReference type="FunFam" id="3.10.320.10:FF:000001">
    <property type="entry name" value="HLA class II histocompatibility antigen, DRB1-1 beta chain"/>
    <property type="match status" value="1"/>
</dbReference>
<dbReference type="InterPro" id="IPR050160">
    <property type="entry name" value="MHC/Immunoglobulin"/>
</dbReference>
<evidence type="ECO:0000313" key="12">
    <source>
        <dbReference type="Ensembl" id="ENSPTXP00000018692.1"/>
    </source>
</evidence>
<sequence>NPGKGGFEGMGDLKNMSLDVLLVPLPVFPAPPKGRESRRSHFLYQGKAECLFLNGTQRVRYLERHSYDRQEFLRFDSDLGKFVAVTALGEADADYWNGDKQIMQYQKAEVDRFCRYNYEVYNYEAAKREERVIGRRGESWGREGLFFPGRGRPGPPFPFLASTGDSPPG</sequence>
<dbReference type="SUPFAM" id="SSF54452">
    <property type="entry name" value="MHC antigen-recognition domain"/>
    <property type="match status" value="1"/>
</dbReference>
<organism evidence="12 13">
    <name type="scientific">Pseudonaja textilis</name>
    <name type="common">Eastern brown snake</name>
    <dbReference type="NCBI Taxonomy" id="8673"/>
    <lineage>
        <taxon>Eukaryota</taxon>
        <taxon>Metazoa</taxon>
        <taxon>Chordata</taxon>
        <taxon>Craniata</taxon>
        <taxon>Vertebrata</taxon>
        <taxon>Euteleostomi</taxon>
        <taxon>Lepidosauria</taxon>
        <taxon>Squamata</taxon>
        <taxon>Bifurcata</taxon>
        <taxon>Unidentata</taxon>
        <taxon>Episquamata</taxon>
        <taxon>Toxicofera</taxon>
        <taxon>Serpentes</taxon>
        <taxon>Colubroidea</taxon>
        <taxon>Elapidae</taxon>
        <taxon>Hydrophiinae</taxon>
        <taxon>Pseudonaja</taxon>
    </lineage>
</organism>
<keyword evidence="3" id="KW-0391">Immunity</keyword>
<comment type="subcellular location">
    <subcellularLocation>
        <location evidence="1">Membrane</location>
        <topology evidence="1">Single-pass type I membrane protein</topology>
    </subcellularLocation>
</comment>
<evidence type="ECO:0000256" key="8">
    <source>
        <dbReference type="ARBA" id="ARBA00023180"/>
    </source>
</evidence>
<evidence type="ECO:0000256" key="3">
    <source>
        <dbReference type="ARBA" id="ARBA00022859"/>
    </source>
</evidence>
<dbReference type="InterPro" id="IPR011162">
    <property type="entry name" value="MHC_I/II-like_Ag-recog"/>
</dbReference>
<evidence type="ECO:0000256" key="2">
    <source>
        <dbReference type="ARBA" id="ARBA00022692"/>
    </source>
</evidence>
<dbReference type="GO" id="GO:0002250">
    <property type="term" value="P:adaptive immune response"/>
    <property type="evidence" value="ECO:0007669"/>
    <property type="project" value="UniProtKB-KW"/>
</dbReference>
<evidence type="ECO:0000313" key="13">
    <source>
        <dbReference type="Proteomes" id="UP000472273"/>
    </source>
</evidence>
<dbReference type="Gene3D" id="3.10.320.10">
    <property type="entry name" value="Class II Histocompatibility Antigen, M Beta Chain, Chain B, domain 1"/>
    <property type="match status" value="1"/>
</dbReference>
<dbReference type="SMART" id="SM00921">
    <property type="entry name" value="MHC_II_beta"/>
    <property type="match status" value="1"/>
</dbReference>
<protein>
    <recommendedName>
        <fullName evidence="11">MHC class II beta chain N-terminal domain-containing protein</fullName>
    </recommendedName>
</protein>
<dbReference type="PANTHER" id="PTHR19944">
    <property type="entry name" value="MHC CLASS II-RELATED"/>
    <property type="match status" value="1"/>
</dbReference>
<keyword evidence="7" id="KW-1015">Disulfide bond</keyword>
<dbReference type="InterPro" id="IPR014745">
    <property type="entry name" value="MHC_II_a/b_N"/>
</dbReference>
<dbReference type="Pfam" id="PF00969">
    <property type="entry name" value="MHC_II_beta"/>
    <property type="match status" value="1"/>
</dbReference>
<dbReference type="GO" id="GO:0042613">
    <property type="term" value="C:MHC class II protein complex"/>
    <property type="evidence" value="ECO:0007669"/>
    <property type="project" value="UniProtKB-KW"/>
</dbReference>
<dbReference type="Ensembl" id="ENSPTXT00000019254.1">
    <property type="protein sequence ID" value="ENSPTXP00000018692.1"/>
    <property type="gene ID" value="ENSPTXG00000012879.1"/>
</dbReference>
<evidence type="ECO:0000256" key="9">
    <source>
        <dbReference type="ARBA" id="ARBA00023182"/>
    </source>
</evidence>